<accession>A0ABS6ZPQ3</accession>
<evidence type="ECO:0000256" key="2">
    <source>
        <dbReference type="ARBA" id="ARBA00022505"/>
    </source>
</evidence>
<dbReference type="InterPro" id="IPR014756">
    <property type="entry name" value="Ig_E-set"/>
</dbReference>
<name>A0ABS6ZPQ3_9GAMM</name>
<dbReference type="Pfam" id="PF03404">
    <property type="entry name" value="Mo-co_dimer"/>
    <property type="match status" value="1"/>
</dbReference>
<dbReference type="Pfam" id="PF00174">
    <property type="entry name" value="Oxidored_molyb"/>
    <property type="match status" value="1"/>
</dbReference>
<keyword evidence="4" id="KW-0560">Oxidoreductase</keyword>
<feature type="domain" description="Oxidoreductase molybdopterin-binding" evidence="5">
    <location>
        <begin position="129"/>
        <end position="297"/>
    </location>
</feature>
<dbReference type="SUPFAM" id="SSF81296">
    <property type="entry name" value="E set domains"/>
    <property type="match status" value="1"/>
</dbReference>
<dbReference type="EMBL" id="JAHYCA010000004">
    <property type="protein sequence ID" value="MBW6392056.1"/>
    <property type="molecule type" value="Genomic_DNA"/>
</dbReference>
<organism evidence="7 8">
    <name type="scientific">Billgrantia antri</name>
    <dbReference type="NCBI Taxonomy" id="2846777"/>
    <lineage>
        <taxon>Bacteria</taxon>
        <taxon>Pseudomonadati</taxon>
        <taxon>Pseudomonadota</taxon>
        <taxon>Gammaproteobacteria</taxon>
        <taxon>Oceanospirillales</taxon>
        <taxon>Halomonadaceae</taxon>
        <taxon>Billgrantia</taxon>
    </lineage>
</organism>
<sequence length="444" mass="48814">MTKRPPYTTRTRGIHELYAEDPETADRLLWGREVDPLTRRGFLMRSSLLAMAAAVGGSIPFADRMPGGLIPAALAQSDEPFTLEGKEGLTVLNDRPINAETPAHLLDDDITPAEHMFVRNNGIPPELEDIDADSWELEIAGESCENPQTFTISDLKERFEQHTLQLQVECGGNGRSEYVPSASGNQWTTGAVACPTFTGVRLRDVLEACGIKDDAVYIGYYGADRHASGDPNKEAISRGVPMEKALEDESLIAWAMNDEDIPYLNGYPLRLVCSGWPGSVSGKWLKRIVVRNQKHDGAKMAPPSYSIPEHPVAPGSVVPDEDFVTIESMPVKSLVTYPRSGIEHALGESLTVRGHAWAGDLSVEEVHVSLDFGATWQQADLQPPPNRLAWQRWSTTVGFPEPGYYEIWAKATDSDGRSQPMVVPGWNPKGYLNNACHRIAVQVT</sequence>
<evidence type="ECO:0000256" key="3">
    <source>
        <dbReference type="ARBA" id="ARBA00022723"/>
    </source>
</evidence>
<evidence type="ECO:0000256" key="4">
    <source>
        <dbReference type="ARBA" id="ARBA00023002"/>
    </source>
</evidence>
<dbReference type="Gene3D" id="3.90.420.10">
    <property type="entry name" value="Oxidoreductase, molybdopterin-binding domain"/>
    <property type="match status" value="1"/>
</dbReference>
<dbReference type="SUPFAM" id="SSF56524">
    <property type="entry name" value="Oxidoreductase molybdopterin-binding domain"/>
    <property type="match status" value="1"/>
</dbReference>
<protein>
    <submittedName>
        <fullName evidence="7">Sulfite oxidase</fullName>
    </submittedName>
</protein>
<dbReference type="CDD" id="cd02110">
    <property type="entry name" value="SO_family_Moco_dimer"/>
    <property type="match status" value="1"/>
</dbReference>
<dbReference type="Proteomes" id="UP000769617">
    <property type="component" value="Unassembled WGS sequence"/>
</dbReference>
<dbReference type="InterPro" id="IPR036374">
    <property type="entry name" value="OxRdtase_Mopterin-bd_sf"/>
</dbReference>
<dbReference type="PRINTS" id="PR00407">
    <property type="entry name" value="EUMOPTERIN"/>
</dbReference>
<feature type="domain" description="Moybdenum cofactor oxidoreductase dimerisation" evidence="6">
    <location>
        <begin position="326"/>
        <end position="443"/>
    </location>
</feature>
<gene>
    <name evidence="7" type="ORF">KPL81_12920</name>
</gene>
<evidence type="ECO:0000259" key="5">
    <source>
        <dbReference type="Pfam" id="PF00174"/>
    </source>
</evidence>
<dbReference type="InterPro" id="IPR000572">
    <property type="entry name" value="OxRdtase_Mopterin-bd_dom"/>
</dbReference>
<keyword evidence="2" id="KW-0500">Molybdenum</keyword>
<dbReference type="InterPro" id="IPR005066">
    <property type="entry name" value="MoCF_OxRdtse_dimer"/>
</dbReference>
<dbReference type="InterPro" id="IPR006311">
    <property type="entry name" value="TAT_signal"/>
</dbReference>
<evidence type="ECO:0000259" key="6">
    <source>
        <dbReference type="Pfam" id="PF03404"/>
    </source>
</evidence>
<reference evidence="7 8" key="1">
    <citation type="submission" date="2021-07" db="EMBL/GenBank/DDBJ databases">
        <authorList>
            <person name="So Y."/>
        </authorList>
    </citation>
    <scope>NUCLEOTIDE SEQUENCE [LARGE SCALE GENOMIC DNA]</scope>
    <source>
        <strain evidence="7 8">Y3S6</strain>
    </source>
</reference>
<evidence type="ECO:0000256" key="1">
    <source>
        <dbReference type="ARBA" id="ARBA00001924"/>
    </source>
</evidence>
<dbReference type="RefSeq" id="WP_219792529.1">
    <property type="nucleotide sequence ID" value="NZ_JAHYCA010000004.1"/>
</dbReference>
<evidence type="ECO:0000313" key="7">
    <source>
        <dbReference type="EMBL" id="MBW6392056.1"/>
    </source>
</evidence>
<proteinExistence type="predicted"/>
<keyword evidence="3" id="KW-0479">Metal-binding</keyword>
<dbReference type="Gene3D" id="2.60.40.650">
    <property type="match status" value="1"/>
</dbReference>
<comment type="cofactor">
    <cofactor evidence="1">
        <name>Mo-molybdopterin</name>
        <dbReference type="ChEBI" id="CHEBI:71302"/>
    </cofactor>
</comment>
<dbReference type="PANTHER" id="PTHR19372">
    <property type="entry name" value="SULFITE REDUCTASE"/>
    <property type="match status" value="1"/>
</dbReference>
<dbReference type="InterPro" id="IPR008335">
    <property type="entry name" value="Mopterin_OxRdtase_euk"/>
</dbReference>
<dbReference type="PANTHER" id="PTHR19372:SF7">
    <property type="entry name" value="SULFITE OXIDASE, MITOCHONDRIAL"/>
    <property type="match status" value="1"/>
</dbReference>
<dbReference type="PROSITE" id="PS51318">
    <property type="entry name" value="TAT"/>
    <property type="match status" value="1"/>
</dbReference>
<comment type="caution">
    <text evidence="7">The sequence shown here is derived from an EMBL/GenBank/DDBJ whole genome shotgun (WGS) entry which is preliminary data.</text>
</comment>
<evidence type="ECO:0000313" key="8">
    <source>
        <dbReference type="Proteomes" id="UP000769617"/>
    </source>
</evidence>
<keyword evidence="8" id="KW-1185">Reference proteome</keyword>